<keyword evidence="2" id="KW-0812">Transmembrane</keyword>
<sequence length="289" mass="33270">MILFFFIAHAFMESRGSRKRRSGHIGSGSLGKNHRHHENKHSQWEFDEPLDHPDLPEMDEPLTIEDNPLTDPQTKQDDKNADPFPHTFLLPNQTRACEEGYSSGRVIDERGCWMCFGCQTNEICKFPDICEKASPTIKKASVSKGQVIIEYFVDSNHFNPDIAYCKLGENKTTAVKVTSSIVICNTPKKRVPTLQISFDDENYSPAFLYPRQIIDFDALNEKFNGIPIDRFLLIVAIFGILLYVGIQCWNRPRRYHKLPVYMEVKPIAHFPQVDNEDPEVPYSKMNVKF</sequence>
<feature type="region of interest" description="Disordered" evidence="1">
    <location>
        <begin position="17"/>
        <end position="86"/>
    </location>
</feature>
<evidence type="ECO:0000256" key="2">
    <source>
        <dbReference type="SAM" id="Phobius"/>
    </source>
</evidence>
<proteinExistence type="predicted"/>
<organism evidence="3 4">
    <name type="scientific">Trichomonas vaginalis (strain ATCC PRA-98 / G3)</name>
    <dbReference type="NCBI Taxonomy" id="412133"/>
    <lineage>
        <taxon>Eukaryota</taxon>
        <taxon>Metamonada</taxon>
        <taxon>Parabasalia</taxon>
        <taxon>Trichomonadida</taxon>
        <taxon>Trichomonadidae</taxon>
        <taxon>Trichomonas</taxon>
    </lineage>
</organism>
<evidence type="ECO:0000313" key="3">
    <source>
        <dbReference type="EMBL" id="EAY15678.1"/>
    </source>
</evidence>
<dbReference type="VEuPathDB" id="TrichDB:TVAGG3_0631130"/>
<protein>
    <submittedName>
        <fullName evidence="3">Uncharacterized protein</fullName>
    </submittedName>
</protein>
<reference evidence="3" key="2">
    <citation type="journal article" date="2007" name="Science">
        <title>Draft genome sequence of the sexually transmitted pathogen Trichomonas vaginalis.</title>
        <authorList>
            <person name="Carlton J.M."/>
            <person name="Hirt R.P."/>
            <person name="Silva J.C."/>
            <person name="Delcher A.L."/>
            <person name="Schatz M."/>
            <person name="Zhao Q."/>
            <person name="Wortman J.R."/>
            <person name="Bidwell S.L."/>
            <person name="Alsmark U.C.M."/>
            <person name="Besteiro S."/>
            <person name="Sicheritz-Ponten T."/>
            <person name="Noel C.J."/>
            <person name="Dacks J.B."/>
            <person name="Foster P.G."/>
            <person name="Simillion C."/>
            <person name="Van de Peer Y."/>
            <person name="Miranda-Saavedra D."/>
            <person name="Barton G.J."/>
            <person name="Westrop G.D."/>
            <person name="Mueller S."/>
            <person name="Dessi D."/>
            <person name="Fiori P.L."/>
            <person name="Ren Q."/>
            <person name="Paulsen I."/>
            <person name="Zhang H."/>
            <person name="Bastida-Corcuera F.D."/>
            <person name="Simoes-Barbosa A."/>
            <person name="Brown M.T."/>
            <person name="Hayes R.D."/>
            <person name="Mukherjee M."/>
            <person name="Okumura C.Y."/>
            <person name="Schneider R."/>
            <person name="Smith A.J."/>
            <person name="Vanacova S."/>
            <person name="Villalvazo M."/>
            <person name="Haas B.J."/>
            <person name="Pertea M."/>
            <person name="Feldblyum T.V."/>
            <person name="Utterback T.R."/>
            <person name="Shu C.L."/>
            <person name="Osoegawa K."/>
            <person name="de Jong P.J."/>
            <person name="Hrdy I."/>
            <person name="Horvathova L."/>
            <person name="Zubacova Z."/>
            <person name="Dolezal P."/>
            <person name="Malik S.B."/>
            <person name="Logsdon J.M. Jr."/>
            <person name="Henze K."/>
            <person name="Gupta A."/>
            <person name="Wang C.C."/>
            <person name="Dunne R.L."/>
            <person name="Upcroft J.A."/>
            <person name="Upcroft P."/>
            <person name="White O."/>
            <person name="Salzberg S.L."/>
            <person name="Tang P."/>
            <person name="Chiu C.-H."/>
            <person name="Lee Y.-S."/>
            <person name="Embley T.M."/>
            <person name="Coombs G.H."/>
            <person name="Mottram J.C."/>
            <person name="Tachezy J."/>
            <person name="Fraser-Liggett C.M."/>
            <person name="Johnson P.J."/>
        </authorList>
    </citation>
    <scope>NUCLEOTIDE SEQUENCE [LARGE SCALE GENOMIC DNA]</scope>
    <source>
        <strain evidence="3">G3</strain>
    </source>
</reference>
<dbReference type="KEGG" id="tva:4773678"/>
<keyword evidence="2" id="KW-0472">Membrane</keyword>
<keyword evidence="2" id="KW-1133">Transmembrane helix</keyword>
<reference evidence="3" key="1">
    <citation type="submission" date="2006-10" db="EMBL/GenBank/DDBJ databases">
        <authorList>
            <person name="Amadeo P."/>
            <person name="Zhao Q."/>
            <person name="Wortman J."/>
            <person name="Fraser-Liggett C."/>
            <person name="Carlton J."/>
        </authorList>
    </citation>
    <scope>NUCLEOTIDE SEQUENCE</scope>
    <source>
        <strain evidence="3">G3</strain>
    </source>
</reference>
<dbReference type="RefSeq" id="XP_001327901.1">
    <property type="nucleotide sequence ID" value="XM_001327866.1"/>
</dbReference>
<dbReference type="InParanoid" id="A2DV82"/>
<dbReference type="VEuPathDB" id="TrichDB:TVAG_405920"/>
<dbReference type="AlphaFoldDB" id="A2DV82"/>
<evidence type="ECO:0000256" key="1">
    <source>
        <dbReference type="SAM" id="MobiDB-lite"/>
    </source>
</evidence>
<keyword evidence="4" id="KW-1185">Reference proteome</keyword>
<accession>A2DV82</accession>
<feature type="compositionally biased region" description="Basic and acidic residues" evidence="1">
    <location>
        <begin position="40"/>
        <end position="55"/>
    </location>
</feature>
<evidence type="ECO:0000313" key="4">
    <source>
        <dbReference type="Proteomes" id="UP000001542"/>
    </source>
</evidence>
<gene>
    <name evidence="3" type="ORF">TVAG_405920</name>
</gene>
<dbReference type="Proteomes" id="UP000001542">
    <property type="component" value="Unassembled WGS sequence"/>
</dbReference>
<dbReference type="EMBL" id="DS113252">
    <property type="protein sequence ID" value="EAY15678.1"/>
    <property type="molecule type" value="Genomic_DNA"/>
</dbReference>
<feature type="transmembrane region" description="Helical" evidence="2">
    <location>
        <begin position="231"/>
        <end position="249"/>
    </location>
</feature>
<name>A2DV82_TRIV3</name>